<evidence type="ECO:0000313" key="9">
    <source>
        <dbReference type="EMBL" id="VAW89373.1"/>
    </source>
</evidence>
<evidence type="ECO:0000256" key="5">
    <source>
        <dbReference type="SAM" id="MobiDB-lite"/>
    </source>
</evidence>
<dbReference type="PROSITE" id="PS51194">
    <property type="entry name" value="HELICASE_CTER"/>
    <property type="match status" value="1"/>
</dbReference>
<evidence type="ECO:0000256" key="3">
    <source>
        <dbReference type="ARBA" id="ARBA00022806"/>
    </source>
</evidence>
<dbReference type="InterPro" id="IPR044742">
    <property type="entry name" value="DEAD/DEAH_RhlB"/>
</dbReference>
<dbReference type="CDD" id="cd18787">
    <property type="entry name" value="SF2_C_DEAD"/>
    <property type="match status" value="1"/>
</dbReference>
<dbReference type="SMART" id="SM00490">
    <property type="entry name" value="HELICc"/>
    <property type="match status" value="1"/>
</dbReference>
<keyword evidence="4" id="KW-0067">ATP-binding</keyword>
<evidence type="ECO:0000259" key="6">
    <source>
        <dbReference type="PROSITE" id="PS51192"/>
    </source>
</evidence>
<keyword evidence="2" id="KW-0378">Hydrolase</keyword>
<dbReference type="InterPro" id="IPR001650">
    <property type="entry name" value="Helicase_C-like"/>
</dbReference>
<dbReference type="InterPro" id="IPR000629">
    <property type="entry name" value="RNA-helicase_DEAD-box_CS"/>
</dbReference>
<dbReference type="GO" id="GO:0016787">
    <property type="term" value="F:hydrolase activity"/>
    <property type="evidence" value="ECO:0007669"/>
    <property type="project" value="UniProtKB-KW"/>
</dbReference>
<feature type="domain" description="Helicase C-terminal" evidence="7">
    <location>
        <begin position="237"/>
        <end position="399"/>
    </location>
</feature>
<dbReference type="GO" id="GO:0003676">
    <property type="term" value="F:nucleic acid binding"/>
    <property type="evidence" value="ECO:0007669"/>
    <property type="project" value="InterPro"/>
</dbReference>
<dbReference type="Gene3D" id="3.40.50.300">
    <property type="entry name" value="P-loop containing nucleotide triphosphate hydrolases"/>
    <property type="match status" value="2"/>
</dbReference>
<dbReference type="EMBL" id="UOFP01000267">
    <property type="protein sequence ID" value="VAW89373.1"/>
    <property type="molecule type" value="Genomic_DNA"/>
</dbReference>
<dbReference type="AlphaFoldDB" id="A0A3B0ZMF6"/>
<dbReference type="GO" id="GO:0003724">
    <property type="term" value="F:RNA helicase activity"/>
    <property type="evidence" value="ECO:0007669"/>
    <property type="project" value="InterPro"/>
</dbReference>
<dbReference type="InterPro" id="IPR050079">
    <property type="entry name" value="DEAD_box_RNA_helicase"/>
</dbReference>
<evidence type="ECO:0000256" key="4">
    <source>
        <dbReference type="ARBA" id="ARBA00022840"/>
    </source>
</evidence>
<evidence type="ECO:0000256" key="2">
    <source>
        <dbReference type="ARBA" id="ARBA00022801"/>
    </source>
</evidence>
<feature type="domain" description="DEAD-box RNA helicase Q" evidence="8">
    <location>
        <begin position="14"/>
        <end position="42"/>
    </location>
</feature>
<dbReference type="PANTHER" id="PTHR47959">
    <property type="entry name" value="ATP-DEPENDENT RNA HELICASE RHLE-RELATED"/>
    <property type="match status" value="1"/>
</dbReference>
<dbReference type="Pfam" id="PF00271">
    <property type="entry name" value="Helicase_C"/>
    <property type="match status" value="1"/>
</dbReference>
<feature type="domain" description="Helicase ATP-binding" evidence="6">
    <location>
        <begin position="45"/>
        <end position="227"/>
    </location>
</feature>
<dbReference type="SMART" id="SM00487">
    <property type="entry name" value="DEXDc"/>
    <property type="match status" value="1"/>
</dbReference>
<dbReference type="PROSITE" id="PS51192">
    <property type="entry name" value="HELICASE_ATP_BIND_1"/>
    <property type="match status" value="1"/>
</dbReference>
<dbReference type="InterPro" id="IPR014014">
    <property type="entry name" value="RNA_helicase_DEAD_Q_motif"/>
</dbReference>
<evidence type="ECO:0000259" key="8">
    <source>
        <dbReference type="PROSITE" id="PS51195"/>
    </source>
</evidence>
<dbReference type="PROSITE" id="PS51195">
    <property type="entry name" value="Q_MOTIF"/>
    <property type="match status" value="1"/>
</dbReference>
<dbReference type="GO" id="GO:0005524">
    <property type="term" value="F:ATP binding"/>
    <property type="evidence" value="ECO:0007669"/>
    <property type="project" value="UniProtKB-KW"/>
</dbReference>
<name>A0A3B0ZMF6_9ZZZZ</name>
<dbReference type="InterPro" id="IPR014001">
    <property type="entry name" value="Helicase_ATP-bd"/>
</dbReference>
<organism evidence="9">
    <name type="scientific">hydrothermal vent metagenome</name>
    <dbReference type="NCBI Taxonomy" id="652676"/>
    <lineage>
        <taxon>unclassified sequences</taxon>
        <taxon>metagenomes</taxon>
        <taxon>ecological metagenomes</taxon>
    </lineage>
</organism>
<keyword evidence="1" id="KW-0547">Nucleotide-binding</keyword>
<keyword evidence="3 9" id="KW-0347">Helicase</keyword>
<reference evidence="9" key="1">
    <citation type="submission" date="2018-06" db="EMBL/GenBank/DDBJ databases">
        <authorList>
            <person name="Zhirakovskaya E."/>
        </authorList>
    </citation>
    <scope>NUCLEOTIDE SEQUENCE</scope>
</reference>
<dbReference type="SUPFAM" id="SSF52540">
    <property type="entry name" value="P-loop containing nucleoside triphosphate hydrolases"/>
    <property type="match status" value="1"/>
</dbReference>
<feature type="compositionally biased region" description="Low complexity" evidence="5">
    <location>
        <begin position="403"/>
        <end position="415"/>
    </location>
</feature>
<dbReference type="Pfam" id="PF00270">
    <property type="entry name" value="DEAD"/>
    <property type="match status" value="1"/>
</dbReference>
<proteinExistence type="predicted"/>
<dbReference type="InterPro" id="IPR027417">
    <property type="entry name" value="P-loop_NTPase"/>
</dbReference>
<dbReference type="PANTHER" id="PTHR47959:SF13">
    <property type="entry name" value="ATP-DEPENDENT RNA HELICASE RHLE"/>
    <property type="match status" value="1"/>
</dbReference>
<evidence type="ECO:0000256" key="1">
    <source>
        <dbReference type="ARBA" id="ARBA00022741"/>
    </source>
</evidence>
<dbReference type="GO" id="GO:0005829">
    <property type="term" value="C:cytosol"/>
    <property type="evidence" value="ECO:0007669"/>
    <property type="project" value="TreeGrafter"/>
</dbReference>
<feature type="region of interest" description="Disordered" evidence="5">
    <location>
        <begin position="393"/>
        <end position="438"/>
    </location>
</feature>
<dbReference type="PROSITE" id="PS00039">
    <property type="entry name" value="DEAD_ATP_HELICASE"/>
    <property type="match status" value="1"/>
</dbReference>
<accession>A0A3B0ZMF6</accession>
<evidence type="ECO:0000259" key="7">
    <source>
        <dbReference type="PROSITE" id="PS51194"/>
    </source>
</evidence>
<dbReference type="CDD" id="cd00268">
    <property type="entry name" value="DEADc"/>
    <property type="match status" value="1"/>
</dbReference>
<dbReference type="InterPro" id="IPR011545">
    <property type="entry name" value="DEAD/DEAH_box_helicase_dom"/>
</dbReference>
<gene>
    <name evidence="9" type="ORF">MNBD_GAMMA18-709</name>
</gene>
<sequence length="438" mass="48477">MRYPATMTEQPNSINFEHFGLDNQLLASLKKCGYQQATAIQSKTIPVALTGRDLLANAKTGSGKTAAFALPLLQQHLDRTAKAGDQTKQGNQIDALILVPTRELALQISESIQQYAQEMSQPPKIIAVFGGVKTNPQMMALRGGADILVATPGRLLDLIASNALSLAKLHTLVLDEADKLLNLGFHEELNNILKNVPSTRQNLLFSATFPEPLRQLIKQLLNDPVEINVENLHPESQIKQRVITVNKEQKNALLIHLIKEEQWPKILIFCSAKNSCNRLLGKLKKAGIAGAAFHGDLSQGARNKALQAFKQGEINVLIATDVAARGIDIERLPCVINFELPRSPNDYIHRIGRTGRADESGLALSLISHDEYHHFKVIEKRIKQRLPREQITDFEADNEAPEGSQSKAKAKPAGQGKKHRKSEEIPQINAHIWGKRRS</sequence>
<protein>
    <submittedName>
        <fullName evidence="9">ATP-dependent RNA helicase RhlE</fullName>
    </submittedName>
</protein>